<organism evidence="1 2">
    <name type="scientific">Aequorivita viscosa</name>
    <dbReference type="NCBI Taxonomy" id="797419"/>
    <lineage>
        <taxon>Bacteria</taxon>
        <taxon>Pseudomonadati</taxon>
        <taxon>Bacteroidota</taxon>
        <taxon>Flavobacteriia</taxon>
        <taxon>Flavobacteriales</taxon>
        <taxon>Flavobacteriaceae</taxon>
        <taxon>Aequorivita</taxon>
    </lineage>
</organism>
<evidence type="ECO:0000313" key="2">
    <source>
        <dbReference type="Proteomes" id="UP000184172"/>
    </source>
</evidence>
<proteinExistence type="predicted"/>
<dbReference type="Proteomes" id="UP000184172">
    <property type="component" value="Unassembled WGS sequence"/>
</dbReference>
<gene>
    <name evidence="1" type="ORF">SAMN04487908_10586</name>
</gene>
<reference evidence="2" key="1">
    <citation type="submission" date="2016-11" db="EMBL/GenBank/DDBJ databases">
        <authorList>
            <person name="Varghese N."/>
            <person name="Submissions S."/>
        </authorList>
    </citation>
    <scope>NUCLEOTIDE SEQUENCE [LARGE SCALE GENOMIC DNA]</scope>
    <source>
        <strain evidence="2">DSM 26349</strain>
    </source>
</reference>
<accession>A0A1M6DRP8</accession>
<dbReference type="STRING" id="797419.SAMN05216556_10686"/>
<sequence>MIDDLRCLIYVFPDMGLNCDVVLAILLFPRILNQILQILN</sequence>
<evidence type="ECO:0000313" key="1">
    <source>
        <dbReference type="EMBL" id="SHI75789.1"/>
    </source>
</evidence>
<keyword evidence="2" id="KW-1185">Reference proteome</keyword>
<protein>
    <submittedName>
        <fullName evidence="1">Uncharacterized protein</fullName>
    </submittedName>
</protein>
<dbReference type="AlphaFoldDB" id="A0A1M6DRP8"/>
<name>A0A1M6DRP8_9FLAO</name>
<dbReference type="EMBL" id="FQYV01000005">
    <property type="protein sequence ID" value="SHI75789.1"/>
    <property type="molecule type" value="Genomic_DNA"/>
</dbReference>